<accession>A0A5P1FN26</accession>
<evidence type="ECO:0000313" key="4">
    <source>
        <dbReference type="EMBL" id="ONK78030.1"/>
    </source>
</evidence>
<gene>
    <name evidence="4" type="ORF">A4U43_C02F13460</name>
</gene>
<dbReference type="AlphaFoldDB" id="A0A5P1FN26"/>
<evidence type="ECO:0000256" key="3">
    <source>
        <dbReference type="SAM" id="MobiDB-lite"/>
    </source>
</evidence>
<dbReference type="GO" id="GO:0005634">
    <property type="term" value="C:nucleus"/>
    <property type="evidence" value="ECO:0007669"/>
    <property type="project" value="UniProtKB-SubCell"/>
</dbReference>
<name>A0A5P1FN26_ASPOF</name>
<evidence type="ECO:0000256" key="2">
    <source>
        <dbReference type="ARBA" id="ARBA00023242"/>
    </source>
</evidence>
<dbReference type="Proteomes" id="UP000243459">
    <property type="component" value="Chromosome 2"/>
</dbReference>
<dbReference type="Gramene" id="ONK78030">
    <property type="protein sequence ID" value="ONK78030"/>
    <property type="gene ID" value="A4U43_C02F13460"/>
</dbReference>
<reference evidence="5" key="1">
    <citation type="journal article" date="2017" name="Nat. Commun.">
        <title>The asparagus genome sheds light on the origin and evolution of a young Y chromosome.</title>
        <authorList>
            <person name="Harkess A."/>
            <person name="Zhou J."/>
            <person name="Xu C."/>
            <person name="Bowers J.E."/>
            <person name="Van der Hulst R."/>
            <person name="Ayyampalayam S."/>
            <person name="Mercati F."/>
            <person name="Riccardi P."/>
            <person name="McKain M.R."/>
            <person name="Kakrana A."/>
            <person name="Tang H."/>
            <person name="Ray J."/>
            <person name="Groenendijk J."/>
            <person name="Arikit S."/>
            <person name="Mathioni S.M."/>
            <person name="Nakano M."/>
            <person name="Shan H."/>
            <person name="Telgmann-Rauber A."/>
            <person name="Kanno A."/>
            <person name="Yue Z."/>
            <person name="Chen H."/>
            <person name="Li W."/>
            <person name="Chen Y."/>
            <person name="Xu X."/>
            <person name="Zhang Y."/>
            <person name="Luo S."/>
            <person name="Chen H."/>
            <person name="Gao J."/>
            <person name="Mao Z."/>
            <person name="Pires J.C."/>
            <person name="Luo M."/>
            <person name="Kudrna D."/>
            <person name="Wing R.A."/>
            <person name="Meyers B.C."/>
            <person name="Yi K."/>
            <person name="Kong H."/>
            <person name="Lavrijsen P."/>
            <person name="Sunseri F."/>
            <person name="Falavigna A."/>
            <person name="Ye Y."/>
            <person name="Leebens-Mack J.H."/>
            <person name="Chen G."/>
        </authorList>
    </citation>
    <scope>NUCLEOTIDE SEQUENCE [LARGE SCALE GENOMIC DNA]</scope>
    <source>
        <strain evidence="5">cv. DH0086</strain>
    </source>
</reference>
<organism evidence="4 5">
    <name type="scientific">Asparagus officinalis</name>
    <name type="common">Garden asparagus</name>
    <dbReference type="NCBI Taxonomy" id="4686"/>
    <lineage>
        <taxon>Eukaryota</taxon>
        <taxon>Viridiplantae</taxon>
        <taxon>Streptophyta</taxon>
        <taxon>Embryophyta</taxon>
        <taxon>Tracheophyta</taxon>
        <taxon>Spermatophyta</taxon>
        <taxon>Magnoliopsida</taxon>
        <taxon>Liliopsida</taxon>
        <taxon>Asparagales</taxon>
        <taxon>Asparagaceae</taxon>
        <taxon>Asparagoideae</taxon>
        <taxon>Asparagus</taxon>
    </lineage>
</organism>
<feature type="compositionally biased region" description="Low complexity" evidence="3">
    <location>
        <begin position="81"/>
        <end position="92"/>
    </location>
</feature>
<keyword evidence="5" id="KW-1185">Reference proteome</keyword>
<dbReference type="InterPro" id="IPR051992">
    <property type="entry name" value="OxStress_Response_Reg"/>
</dbReference>
<dbReference type="EMBL" id="CM007382">
    <property type="protein sequence ID" value="ONK78030.1"/>
    <property type="molecule type" value="Genomic_DNA"/>
</dbReference>
<proteinExistence type="predicted"/>
<sequence>MEITEKMSKAKDLEGLSTFNMRSLSVHLPQKRKGLSKYFSGKARSFATLSDAKCIDDLQKAELPEAKRRKYSNQPERKESSSGSCCRSPPGV</sequence>
<feature type="region of interest" description="Disordered" evidence="3">
    <location>
        <begin position="64"/>
        <end position="92"/>
    </location>
</feature>
<dbReference type="GO" id="GO:0006950">
    <property type="term" value="P:response to stress"/>
    <property type="evidence" value="ECO:0007669"/>
    <property type="project" value="UniProtKB-ARBA"/>
</dbReference>
<evidence type="ECO:0000256" key="1">
    <source>
        <dbReference type="ARBA" id="ARBA00004123"/>
    </source>
</evidence>
<protein>
    <submittedName>
        <fullName evidence="4">Uncharacterized protein</fullName>
    </submittedName>
</protein>
<dbReference type="PANTHER" id="PTHR33172:SF38">
    <property type="entry name" value="GENOME ASSEMBLY, CHROMOSOME: A01"/>
    <property type="match status" value="1"/>
</dbReference>
<dbReference type="OMA" id="IPSCPCK"/>
<dbReference type="PANTHER" id="PTHR33172">
    <property type="entry name" value="OS08G0516900 PROTEIN"/>
    <property type="match status" value="1"/>
</dbReference>
<keyword evidence="2" id="KW-0539">Nucleus</keyword>
<comment type="subcellular location">
    <subcellularLocation>
        <location evidence="1">Nucleus</location>
    </subcellularLocation>
</comment>
<evidence type="ECO:0000313" key="5">
    <source>
        <dbReference type="Proteomes" id="UP000243459"/>
    </source>
</evidence>